<dbReference type="RefSeq" id="WP_228351632.1">
    <property type="nucleotide sequence ID" value="NZ_JACEGA010000001.1"/>
</dbReference>
<dbReference type="SUPFAM" id="SSF52540">
    <property type="entry name" value="P-loop containing nucleoside triphosphate hydrolases"/>
    <property type="match status" value="1"/>
</dbReference>
<evidence type="ECO:0000256" key="1">
    <source>
        <dbReference type="ARBA" id="ARBA00022448"/>
    </source>
</evidence>
<keyword evidence="2" id="KW-0547">Nucleotide-binding</keyword>
<keyword evidence="1" id="KW-0813">Transport</keyword>
<evidence type="ECO:0000256" key="3">
    <source>
        <dbReference type="ARBA" id="ARBA00022840"/>
    </source>
</evidence>
<gene>
    <name evidence="5" type="ORF">H0486_03260</name>
</gene>
<dbReference type="InterPro" id="IPR003439">
    <property type="entry name" value="ABC_transporter-like_ATP-bd"/>
</dbReference>
<proteinExistence type="predicted"/>
<dbReference type="InterPro" id="IPR017871">
    <property type="entry name" value="ABC_transporter-like_CS"/>
</dbReference>
<dbReference type="PANTHER" id="PTHR24220">
    <property type="entry name" value="IMPORT ATP-BINDING PROTEIN"/>
    <property type="match status" value="1"/>
</dbReference>
<protein>
    <submittedName>
        <fullName evidence="5">ABC transporter ATP-binding protein</fullName>
    </submittedName>
</protein>
<dbReference type="Proteomes" id="UP000574276">
    <property type="component" value="Unassembled WGS sequence"/>
</dbReference>
<keyword evidence="6" id="KW-1185">Reference proteome</keyword>
<dbReference type="PROSITE" id="PS00211">
    <property type="entry name" value="ABC_TRANSPORTER_1"/>
    <property type="match status" value="1"/>
</dbReference>
<dbReference type="FunFam" id="3.40.50.300:FF:000032">
    <property type="entry name" value="Export ABC transporter ATP-binding protein"/>
    <property type="match status" value="1"/>
</dbReference>
<organism evidence="5 6">
    <name type="scientific">Variimorphobacter saccharofermentans</name>
    <dbReference type="NCBI Taxonomy" id="2755051"/>
    <lineage>
        <taxon>Bacteria</taxon>
        <taxon>Bacillati</taxon>
        <taxon>Bacillota</taxon>
        <taxon>Clostridia</taxon>
        <taxon>Lachnospirales</taxon>
        <taxon>Lachnospiraceae</taxon>
        <taxon>Variimorphobacter</taxon>
    </lineage>
</organism>
<dbReference type="GO" id="GO:0016887">
    <property type="term" value="F:ATP hydrolysis activity"/>
    <property type="evidence" value="ECO:0007669"/>
    <property type="project" value="InterPro"/>
</dbReference>
<keyword evidence="3 5" id="KW-0067">ATP-binding</keyword>
<dbReference type="CDD" id="cd03255">
    <property type="entry name" value="ABC_MJ0796_LolCDE_FtsE"/>
    <property type="match status" value="1"/>
</dbReference>
<dbReference type="Gene3D" id="3.40.50.300">
    <property type="entry name" value="P-loop containing nucleotide triphosphate hydrolases"/>
    <property type="match status" value="1"/>
</dbReference>
<dbReference type="GO" id="GO:0022857">
    <property type="term" value="F:transmembrane transporter activity"/>
    <property type="evidence" value="ECO:0007669"/>
    <property type="project" value="TreeGrafter"/>
</dbReference>
<dbReference type="GO" id="GO:0005524">
    <property type="term" value="F:ATP binding"/>
    <property type="evidence" value="ECO:0007669"/>
    <property type="project" value="UniProtKB-KW"/>
</dbReference>
<reference evidence="5 6" key="1">
    <citation type="submission" date="2020-07" db="EMBL/GenBank/DDBJ databases">
        <title>Characterization and genome sequencing of isolate MD1, a novel member within the family Lachnospiraceae.</title>
        <authorList>
            <person name="Rettenmaier R."/>
            <person name="Di Bello L."/>
            <person name="Zinser C."/>
            <person name="Scheitz K."/>
            <person name="Liebl W."/>
            <person name="Zverlov V."/>
        </authorList>
    </citation>
    <scope>NUCLEOTIDE SEQUENCE [LARGE SCALE GENOMIC DNA]</scope>
    <source>
        <strain evidence="5 6">MD1</strain>
    </source>
</reference>
<accession>A0A839JZI6</accession>
<sequence length="229" mass="25427">MVEFRNVSKVYGQGEGKRIVLDNVTINVQTGEYVWITGKSGSGKSTLLNMISGIDKSDSGYLYVNDLNVNGLSEEEMCSWRGANVGIVFQFFQLLPTLTVLENVLLPMNIAKVIPRKERAARAKELLKMVGLEGHENKYPAMLSGGEQQRVAIARALANDADLIIADEPTGNLDSRSSEDILKIFQELNQRGKTILMVTHEREIHEGVTRNIVIQDGRIIADKLIVRCV</sequence>
<dbReference type="AlphaFoldDB" id="A0A839JZI6"/>
<dbReference type="EMBL" id="JACEGA010000001">
    <property type="protein sequence ID" value="MBB2181891.1"/>
    <property type="molecule type" value="Genomic_DNA"/>
</dbReference>
<dbReference type="GO" id="GO:0098796">
    <property type="term" value="C:membrane protein complex"/>
    <property type="evidence" value="ECO:0007669"/>
    <property type="project" value="UniProtKB-ARBA"/>
</dbReference>
<dbReference type="InterPro" id="IPR015854">
    <property type="entry name" value="ABC_transpr_LolD-like"/>
</dbReference>
<evidence type="ECO:0000313" key="5">
    <source>
        <dbReference type="EMBL" id="MBB2181891.1"/>
    </source>
</evidence>
<dbReference type="InterPro" id="IPR027417">
    <property type="entry name" value="P-loop_NTPase"/>
</dbReference>
<feature type="domain" description="ABC transporter" evidence="4">
    <location>
        <begin position="2"/>
        <end position="228"/>
    </location>
</feature>
<comment type="caution">
    <text evidence="5">The sequence shown here is derived from an EMBL/GenBank/DDBJ whole genome shotgun (WGS) entry which is preliminary data.</text>
</comment>
<dbReference type="InterPro" id="IPR017911">
    <property type="entry name" value="MacB-like_ATP-bd"/>
</dbReference>
<dbReference type="SMART" id="SM00382">
    <property type="entry name" value="AAA"/>
    <property type="match status" value="1"/>
</dbReference>
<evidence type="ECO:0000256" key="2">
    <source>
        <dbReference type="ARBA" id="ARBA00022741"/>
    </source>
</evidence>
<dbReference type="GO" id="GO:0005886">
    <property type="term" value="C:plasma membrane"/>
    <property type="evidence" value="ECO:0007669"/>
    <property type="project" value="TreeGrafter"/>
</dbReference>
<dbReference type="PANTHER" id="PTHR24220:SF86">
    <property type="entry name" value="ABC TRANSPORTER ABCH.1"/>
    <property type="match status" value="1"/>
</dbReference>
<evidence type="ECO:0000313" key="6">
    <source>
        <dbReference type="Proteomes" id="UP000574276"/>
    </source>
</evidence>
<name>A0A839JZI6_9FIRM</name>
<dbReference type="Pfam" id="PF00005">
    <property type="entry name" value="ABC_tran"/>
    <property type="match status" value="1"/>
</dbReference>
<dbReference type="InterPro" id="IPR003593">
    <property type="entry name" value="AAA+_ATPase"/>
</dbReference>
<dbReference type="PROSITE" id="PS50893">
    <property type="entry name" value="ABC_TRANSPORTER_2"/>
    <property type="match status" value="1"/>
</dbReference>
<evidence type="ECO:0000259" key="4">
    <source>
        <dbReference type="PROSITE" id="PS50893"/>
    </source>
</evidence>